<feature type="transmembrane region" description="Helical" evidence="1">
    <location>
        <begin position="20"/>
        <end position="44"/>
    </location>
</feature>
<evidence type="ECO:0000313" key="2">
    <source>
        <dbReference type="EMBL" id="OTF80098.1"/>
    </source>
</evidence>
<organism evidence="2 3">
    <name type="scientific">Euroglyphus maynei</name>
    <name type="common">Mayne's house dust mite</name>
    <dbReference type="NCBI Taxonomy" id="6958"/>
    <lineage>
        <taxon>Eukaryota</taxon>
        <taxon>Metazoa</taxon>
        <taxon>Ecdysozoa</taxon>
        <taxon>Arthropoda</taxon>
        <taxon>Chelicerata</taxon>
        <taxon>Arachnida</taxon>
        <taxon>Acari</taxon>
        <taxon>Acariformes</taxon>
        <taxon>Sarcoptiformes</taxon>
        <taxon>Astigmata</taxon>
        <taxon>Psoroptidia</taxon>
        <taxon>Analgoidea</taxon>
        <taxon>Pyroglyphidae</taxon>
        <taxon>Pyroglyphinae</taxon>
        <taxon>Euroglyphus</taxon>
    </lineage>
</organism>
<sequence length="80" mass="8314">MQIDFVHRLLVANWSFDSLSMIAILFLNSLCLGGGGGFTFGGFGEGLADKTDGREFDRCKFVVDEDVAGFCVGSGGGGGA</sequence>
<accession>A0A1Y3BJL6</accession>
<proteinExistence type="predicted"/>
<gene>
    <name evidence="2" type="ORF">BLA29_011333</name>
</gene>
<reference evidence="2 3" key="1">
    <citation type="submission" date="2017-03" db="EMBL/GenBank/DDBJ databases">
        <title>Genome Survey of Euroglyphus maynei.</title>
        <authorList>
            <person name="Arlian L.G."/>
            <person name="Morgan M.S."/>
            <person name="Rider S.D."/>
        </authorList>
    </citation>
    <scope>NUCLEOTIDE SEQUENCE [LARGE SCALE GENOMIC DNA]</scope>
    <source>
        <strain evidence="2">Arlian Lab</strain>
        <tissue evidence="2">Whole body</tissue>
    </source>
</reference>
<keyword evidence="1" id="KW-0472">Membrane</keyword>
<keyword evidence="1" id="KW-1133">Transmembrane helix</keyword>
<keyword evidence="1" id="KW-0812">Transmembrane</keyword>
<evidence type="ECO:0000256" key="1">
    <source>
        <dbReference type="SAM" id="Phobius"/>
    </source>
</evidence>
<keyword evidence="3" id="KW-1185">Reference proteome</keyword>
<protein>
    <submittedName>
        <fullName evidence="2">Uncharacterized protein</fullName>
    </submittedName>
</protein>
<evidence type="ECO:0000313" key="3">
    <source>
        <dbReference type="Proteomes" id="UP000194236"/>
    </source>
</evidence>
<dbReference type="Proteomes" id="UP000194236">
    <property type="component" value="Unassembled WGS sequence"/>
</dbReference>
<dbReference type="AlphaFoldDB" id="A0A1Y3BJL6"/>
<name>A0A1Y3BJL6_EURMA</name>
<comment type="caution">
    <text evidence="2">The sequence shown here is derived from an EMBL/GenBank/DDBJ whole genome shotgun (WGS) entry which is preliminary data.</text>
</comment>
<dbReference type="EMBL" id="MUJZ01019937">
    <property type="protein sequence ID" value="OTF80098.1"/>
    <property type="molecule type" value="Genomic_DNA"/>
</dbReference>